<keyword evidence="4" id="KW-0067">ATP-binding</keyword>
<proteinExistence type="inferred from homology"/>
<comment type="caution">
    <text evidence="6">The sequence shown here is derived from an EMBL/GenBank/DDBJ whole genome shotgun (WGS) entry which is preliminary data.</text>
</comment>
<keyword evidence="7" id="KW-1185">Reference proteome</keyword>
<reference evidence="6 7" key="1">
    <citation type="submission" date="2018-05" db="EMBL/GenBank/DDBJ databases">
        <title>Zavarzinia sp. HR-AS.</title>
        <authorList>
            <person name="Lee Y."/>
            <person name="Jeon C.O."/>
        </authorList>
    </citation>
    <scope>NUCLEOTIDE SEQUENCE [LARGE SCALE GENOMIC DNA]</scope>
    <source>
        <strain evidence="6 7">HR-AS</strain>
    </source>
</reference>
<dbReference type="AlphaFoldDB" id="A0A317DXS9"/>
<evidence type="ECO:0000313" key="6">
    <source>
        <dbReference type="EMBL" id="PWR19479.1"/>
    </source>
</evidence>
<dbReference type="PROSITE" id="PS00211">
    <property type="entry name" value="ABC_TRANSPORTER_1"/>
    <property type="match status" value="1"/>
</dbReference>
<evidence type="ECO:0000256" key="4">
    <source>
        <dbReference type="ARBA" id="ARBA00022840"/>
    </source>
</evidence>
<dbReference type="InterPro" id="IPR027417">
    <property type="entry name" value="P-loop_NTPase"/>
</dbReference>
<keyword evidence="3" id="KW-0547">Nucleotide-binding</keyword>
<dbReference type="OrthoDB" id="7336028at2"/>
<evidence type="ECO:0000259" key="5">
    <source>
        <dbReference type="PROSITE" id="PS50893"/>
    </source>
</evidence>
<dbReference type="GO" id="GO:0005524">
    <property type="term" value="F:ATP binding"/>
    <property type="evidence" value="ECO:0007669"/>
    <property type="project" value="UniProtKB-KW"/>
</dbReference>
<comment type="similarity">
    <text evidence="1">Belongs to the ABC transporter superfamily.</text>
</comment>
<evidence type="ECO:0000256" key="1">
    <source>
        <dbReference type="ARBA" id="ARBA00005417"/>
    </source>
</evidence>
<protein>
    <recommendedName>
        <fullName evidence="5">ABC transporter domain-containing protein</fullName>
    </recommendedName>
</protein>
<sequence>MTARTGAGIRPAIRFDHVSKAFDNRPAVEDIDLAVAPGSFTVLIGPSGCGKSTLLGMSAGLEPPTEGYVFVHDCEVKGPTEGTALLFQQHNLFPWMTAAGNVAFALENTGLSRRDARGEALRLLGHVGLGAFADKVPAELSGGMRQRVALVRAFALKPRLLLMDEPFGALDHQTRRMMQAYLLATWRDSGATVMLVTHDLTEALVLADRIVLMSGSPGRVTEVIDVIAPRPRDLADPALAAICRRLEAHLEAEAIRGEFGPDELARLGVLS</sequence>
<evidence type="ECO:0000256" key="2">
    <source>
        <dbReference type="ARBA" id="ARBA00022448"/>
    </source>
</evidence>
<dbReference type="PANTHER" id="PTHR42788:SF13">
    <property type="entry name" value="ALIPHATIC SULFONATES IMPORT ATP-BINDING PROTEIN SSUB"/>
    <property type="match status" value="1"/>
</dbReference>
<dbReference type="GO" id="GO:0016887">
    <property type="term" value="F:ATP hydrolysis activity"/>
    <property type="evidence" value="ECO:0007669"/>
    <property type="project" value="InterPro"/>
</dbReference>
<dbReference type="SUPFAM" id="SSF52540">
    <property type="entry name" value="P-loop containing nucleoside triphosphate hydrolases"/>
    <property type="match status" value="1"/>
</dbReference>
<keyword evidence="2" id="KW-0813">Transport</keyword>
<dbReference type="PROSITE" id="PS50893">
    <property type="entry name" value="ABC_TRANSPORTER_2"/>
    <property type="match status" value="1"/>
</dbReference>
<dbReference type="Pfam" id="PF00005">
    <property type="entry name" value="ABC_tran"/>
    <property type="match status" value="1"/>
</dbReference>
<name>A0A317DXS9_9PROT</name>
<dbReference type="SMART" id="SM00382">
    <property type="entry name" value="AAA"/>
    <property type="match status" value="1"/>
</dbReference>
<evidence type="ECO:0000256" key="3">
    <source>
        <dbReference type="ARBA" id="ARBA00022741"/>
    </source>
</evidence>
<gene>
    <name evidence="6" type="ORF">DKG74_16955</name>
</gene>
<dbReference type="RefSeq" id="WP_109907362.1">
    <property type="nucleotide sequence ID" value="NZ_QGLE01000011.1"/>
</dbReference>
<dbReference type="PANTHER" id="PTHR42788">
    <property type="entry name" value="TAURINE IMPORT ATP-BINDING PROTEIN-RELATED"/>
    <property type="match status" value="1"/>
</dbReference>
<organism evidence="6 7">
    <name type="scientific">Zavarzinia aquatilis</name>
    <dbReference type="NCBI Taxonomy" id="2211142"/>
    <lineage>
        <taxon>Bacteria</taxon>
        <taxon>Pseudomonadati</taxon>
        <taxon>Pseudomonadota</taxon>
        <taxon>Alphaproteobacteria</taxon>
        <taxon>Rhodospirillales</taxon>
        <taxon>Zavarziniaceae</taxon>
        <taxon>Zavarzinia</taxon>
    </lineage>
</organism>
<dbReference type="Gene3D" id="3.40.50.300">
    <property type="entry name" value="P-loop containing nucleotide triphosphate hydrolases"/>
    <property type="match status" value="1"/>
</dbReference>
<evidence type="ECO:0000313" key="7">
    <source>
        <dbReference type="Proteomes" id="UP000245461"/>
    </source>
</evidence>
<feature type="domain" description="ABC transporter" evidence="5">
    <location>
        <begin position="13"/>
        <end position="240"/>
    </location>
</feature>
<dbReference type="InterPro" id="IPR050166">
    <property type="entry name" value="ABC_transporter_ATP-bind"/>
</dbReference>
<dbReference type="InterPro" id="IPR003439">
    <property type="entry name" value="ABC_transporter-like_ATP-bd"/>
</dbReference>
<dbReference type="InterPro" id="IPR003593">
    <property type="entry name" value="AAA+_ATPase"/>
</dbReference>
<accession>A0A317DXS9</accession>
<dbReference type="CDD" id="cd03293">
    <property type="entry name" value="ABC_NrtD_SsuB_transporters"/>
    <property type="match status" value="1"/>
</dbReference>
<dbReference type="EMBL" id="QGLE01000011">
    <property type="protein sequence ID" value="PWR19479.1"/>
    <property type="molecule type" value="Genomic_DNA"/>
</dbReference>
<dbReference type="Proteomes" id="UP000245461">
    <property type="component" value="Unassembled WGS sequence"/>
</dbReference>
<dbReference type="InterPro" id="IPR017871">
    <property type="entry name" value="ABC_transporter-like_CS"/>
</dbReference>